<proteinExistence type="predicted"/>
<dbReference type="EMBL" id="MPUH01000154">
    <property type="protein sequence ID" value="OMJ88305.1"/>
    <property type="molecule type" value="Genomic_DNA"/>
</dbReference>
<comment type="caution">
    <text evidence="1">The sequence shown here is derived from an EMBL/GenBank/DDBJ whole genome shotgun (WGS) entry which is preliminary data.</text>
</comment>
<dbReference type="AlphaFoldDB" id="A0A1R2CH71"/>
<accession>A0A1R2CH71</accession>
<protein>
    <submittedName>
        <fullName evidence="1">Uncharacterized protein</fullName>
    </submittedName>
</protein>
<gene>
    <name evidence="1" type="ORF">SteCoe_9808</name>
</gene>
<sequence length="100" mass="11890">MENLSLSQNLSKELFSLTKSHLDLSRETKIDEDFIRLGHEALEMSREIHEGLEKTHEEIKEKYRDLDVLGTVRVIESMWEEIMGIDRLISEDHFKIRTIY</sequence>
<evidence type="ECO:0000313" key="2">
    <source>
        <dbReference type="Proteomes" id="UP000187209"/>
    </source>
</evidence>
<name>A0A1R2CH71_9CILI</name>
<reference evidence="1 2" key="1">
    <citation type="submission" date="2016-11" db="EMBL/GenBank/DDBJ databases">
        <title>The macronuclear genome of Stentor coeruleus: a giant cell with tiny introns.</title>
        <authorList>
            <person name="Slabodnick M."/>
            <person name="Ruby J.G."/>
            <person name="Reiff S.B."/>
            <person name="Swart E.C."/>
            <person name="Gosai S."/>
            <person name="Prabakaran S."/>
            <person name="Witkowska E."/>
            <person name="Larue G.E."/>
            <person name="Fisher S."/>
            <person name="Freeman R.M."/>
            <person name="Gunawardena J."/>
            <person name="Chu W."/>
            <person name="Stover N.A."/>
            <person name="Gregory B.D."/>
            <person name="Nowacki M."/>
            <person name="Derisi J."/>
            <person name="Roy S.W."/>
            <person name="Marshall W.F."/>
            <person name="Sood P."/>
        </authorList>
    </citation>
    <scope>NUCLEOTIDE SEQUENCE [LARGE SCALE GENOMIC DNA]</scope>
    <source>
        <strain evidence="1">WM001</strain>
    </source>
</reference>
<keyword evidence="2" id="KW-1185">Reference proteome</keyword>
<dbReference type="Proteomes" id="UP000187209">
    <property type="component" value="Unassembled WGS sequence"/>
</dbReference>
<organism evidence="1 2">
    <name type="scientific">Stentor coeruleus</name>
    <dbReference type="NCBI Taxonomy" id="5963"/>
    <lineage>
        <taxon>Eukaryota</taxon>
        <taxon>Sar</taxon>
        <taxon>Alveolata</taxon>
        <taxon>Ciliophora</taxon>
        <taxon>Postciliodesmatophora</taxon>
        <taxon>Heterotrichea</taxon>
        <taxon>Heterotrichida</taxon>
        <taxon>Stentoridae</taxon>
        <taxon>Stentor</taxon>
    </lineage>
</organism>
<evidence type="ECO:0000313" key="1">
    <source>
        <dbReference type="EMBL" id="OMJ88305.1"/>
    </source>
</evidence>